<evidence type="ECO:0000313" key="1">
    <source>
        <dbReference type="EMBL" id="KAI3801516.1"/>
    </source>
</evidence>
<accession>A0ACB9I192</accession>
<keyword evidence="2" id="KW-1185">Reference proteome</keyword>
<proteinExistence type="predicted"/>
<gene>
    <name evidence="1" type="ORF">L1987_29623</name>
</gene>
<dbReference type="EMBL" id="CM042027">
    <property type="protein sequence ID" value="KAI3801516.1"/>
    <property type="molecule type" value="Genomic_DNA"/>
</dbReference>
<reference evidence="2" key="1">
    <citation type="journal article" date="2022" name="Mol. Ecol. Resour.">
        <title>The genomes of chicory, endive, great burdock and yacon provide insights into Asteraceae palaeo-polyploidization history and plant inulin production.</title>
        <authorList>
            <person name="Fan W."/>
            <person name="Wang S."/>
            <person name="Wang H."/>
            <person name="Wang A."/>
            <person name="Jiang F."/>
            <person name="Liu H."/>
            <person name="Zhao H."/>
            <person name="Xu D."/>
            <person name="Zhang Y."/>
        </authorList>
    </citation>
    <scope>NUCLEOTIDE SEQUENCE [LARGE SCALE GENOMIC DNA]</scope>
    <source>
        <strain evidence="2">cv. Yunnan</strain>
    </source>
</reference>
<reference evidence="1 2" key="2">
    <citation type="journal article" date="2022" name="Mol. Ecol. Resour.">
        <title>The genomes of chicory, endive, great burdock and yacon provide insights into Asteraceae paleo-polyploidization history and plant inulin production.</title>
        <authorList>
            <person name="Fan W."/>
            <person name="Wang S."/>
            <person name="Wang H."/>
            <person name="Wang A."/>
            <person name="Jiang F."/>
            <person name="Liu H."/>
            <person name="Zhao H."/>
            <person name="Xu D."/>
            <person name="Zhang Y."/>
        </authorList>
    </citation>
    <scope>NUCLEOTIDE SEQUENCE [LARGE SCALE GENOMIC DNA]</scope>
    <source>
        <strain evidence="2">cv. Yunnan</strain>
        <tissue evidence="1">Leaves</tissue>
    </source>
</reference>
<dbReference type="Proteomes" id="UP001056120">
    <property type="component" value="Linkage Group LG10"/>
</dbReference>
<evidence type="ECO:0000313" key="2">
    <source>
        <dbReference type="Proteomes" id="UP001056120"/>
    </source>
</evidence>
<name>A0ACB9I192_9ASTR</name>
<sequence length="156" mass="16832">MATSNLDPLIVSLPHSDVDNPDLRHHQCSSSSSSQTPDATNYNNNQEDQNVNLITTANLKIQVPSSAGEFEVSNGEDGLKTPDRIPAVATCPPAPRKAKSVPVSRKRKAPIFPVVTDFVVYVDAMLGLNEVIYVPDIVVGDLGKKLKLLPEQAHGH</sequence>
<organism evidence="1 2">
    <name type="scientific">Smallanthus sonchifolius</name>
    <dbReference type="NCBI Taxonomy" id="185202"/>
    <lineage>
        <taxon>Eukaryota</taxon>
        <taxon>Viridiplantae</taxon>
        <taxon>Streptophyta</taxon>
        <taxon>Embryophyta</taxon>
        <taxon>Tracheophyta</taxon>
        <taxon>Spermatophyta</taxon>
        <taxon>Magnoliopsida</taxon>
        <taxon>eudicotyledons</taxon>
        <taxon>Gunneridae</taxon>
        <taxon>Pentapetalae</taxon>
        <taxon>asterids</taxon>
        <taxon>campanulids</taxon>
        <taxon>Asterales</taxon>
        <taxon>Asteraceae</taxon>
        <taxon>Asteroideae</taxon>
        <taxon>Heliantheae alliance</taxon>
        <taxon>Millerieae</taxon>
        <taxon>Smallanthus</taxon>
    </lineage>
</organism>
<protein>
    <submittedName>
        <fullName evidence="1">Uncharacterized protein</fullName>
    </submittedName>
</protein>
<comment type="caution">
    <text evidence="1">The sequence shown here is derived from an EMBL/GenBank/DDBJ whole genome shotgun (WGS) entry which is preliminary data.</text>
</comment>